<dbReference type="SUPFAM" id="SSF53448">
    <property type="entry name" value="Nucleotide-diphospho-sugar transferases"/>
    <property type="match status" value="1"/>
</dbReference>
<evidence type="ECO:0000313" key="2">
    <source>
        <dbReference type="Proteomes" id="UP001597469"/>
    </source>
</evidence>
<evidence type="ECO:0000313" key="1">
    <source>
        <dbReference type="EMBL" id="MFD2570789.1"/>
    </source>
</evidence>
<dbReference type="InterPro" id="IPR029044">
    <property type="entry name" value="Nucleotide-diphossugar_trans"/>
</dbReference>
<proteinExistence type="predicted"/>
<name>A0ABW5M2B1_9BACT</name>
<dbReference type="Gene3D" id="3.90.550.10">
    <property type="entry name" value="Spore Coat Polysaccharide Biosynthesis Protein SpsA, Chain A"/>
    <property type="match status" value="1"/>
</dbReference>
<dbReference type="Proteomes" id="UP001597469">
    <property type="component" value="Unassembled WGS sequence"/>
</dbReference>
<reference evidence="2" key="1">
    <citation type="journal article" date="2019" name="Int. J. Syst. Evol. Microbiol.">
        <title>The Global Catalogue of Microorganisms (GCM) 10K type strain sequencing project: providing services to taxonomists for standard genome sequencing and annotation.</title>
        <authorList>
            <consortium name="The Broad Institute Genomics Platform"/>
            <consortium name="The Broad Institute Genome Sequencing Center for Infectious Disease"/>
            <person name="Wu L."/>
            <person name="Ma J."/>
        </authorList>
    </citation>
    <scope>NUCLEOTIDE SEQUENCE [LARGE SCALE GENOMIC DNA]</scope>
    <source>
        <strain evidence="2">KCTC 42805</strain>
    </source>
</reference>
<sequence>MNIPTDLAPILIFTYKRYDTLYHTISALQKNILAKESCLFIFSDSPKTSEDLDKVIEVRKFVKNISGFKEIVIHEADENTGLANSIINGVSQVINNYGKAIVLEDDLVTSENFIMYMNQALDYYLYNEKIFSISGFTMPLNILNRQDIYFTMRASSWGWATWKDRWNVIDWTVHDYLDFKSNSKDRVLFNKMGSDLSFMLDRQMAGKINSWAIRWCYHQFKHGLYTVYPATSKVLNIGLETPEATHTNERYNRFKTTLDTSDCTVFNFHTDIKLDEKIIKQFVRPYSVPERIKYKILNTLFS</sequence>
<comment type="caution">
    <text evidence="1">The sequence shown here is derived from an EMBL/GenBank/DDBJ whole genome shotgun (WGS) entry which is preliminary data.</text>
</comment>
<gene>
    <name evidence="1" type="ORF">ACFSUS_09110</name>
</gene>
<evidence type="ECO:0008006" key="3">
    <source>
        <dbReference type="Google" id="ProtNLM"/>
    </source>
</evidence>
<protein>
    <recommendedName>
        <fullName evidence="3">Sugar transferase</fullName>
    </recommendedName>
</protein>
<dbReference type="EMBL" id="JBHULN010000004">
    <property type="protein sequence ID" value="MFD2570789.1"/>
    <property type="molecule type" value="Genomic_DNA"/>
</dbReference>
<organism evidence="1 2">
    <name type="scientific">Spirosoma soli</name>
    <dbReference type="NCBI Taxonomy" id="1770529"/>
    <lineage>
        <taxon>Bacteria</taxon>
        <taxon>Pseudomonadati</taxon>
        <taxon>Bacteroidota</taxon>
        <taxon>Cytophagia</taxon>
        <taxon>Cytophagales</taxon>
        <taxon>Cytophagaceae</taxon>
        <taxon>Spirosoma</taxon>
    </lineage>
</organism>
<dbReference type="RefSeq" id="WP_381521759.1">
    <property type="nucleotide sequence ID" value="NZ_JBHULN010000004.1"/>
</dbReference>
<accession>A0ABW5M2B1</accession>
<keyword evidence="2" id="KW-1185">Reference proteome</keyword>